<dbReference type="SUPFAM" id="SSF51735">
    <property type="entry name" value="NAD(P)-binding Rossmann-fold domains"/>
    <property type="match status" value="1"/>
</dbReference>
<evidence type="ECO:0000256" key="6">
    <source>
        <dbReference type="ARBA" id="ARBA00023027"/>
    </source>
</evidence>
<name>A0ABN6X5E3_9MICO</name>
<dbReference type="EC" id="5.1.3.2" evidence="4"/>
<dbReference type="PANTHER" id="PTHR43725">
    <property type="entry name" value="UDP-GLUCOSE 4-EPIMERASE"/>
    <property type="match status" value="1"/>
</dbReference>
<reference evidence="9" key="1">
    <citation type="journal article" date="2019" name="Int. J. Syst. Evol. Microbiol.">
        <title>The Global Catalogue of Microorganisms (GCM) 10K type strain sequencing project: providing services to taxonomists for standard genome sequencing and annotation.</title>
        <authorList>
            <consortium name="The Broad Institute Genomics Platform"/>
            <consortium name="The Broad Institute Genome Sequencing Center for Infectious Disease"/>
            <person name="Wu L."/>
            <person name="Ma J."/>
        </authorList>
    </citation>
    <scope>NUCLEOTIDE SEQUENCE [LARGE SCALE GENOMIC DNA]</scope>
    <source>
        <strain evidence="9">NBRC 106310</strain>
    </source>
</reference>
<organism evidence="8 9">
    <name type="scientific">Microbacterium suwonense</name>
    <dbReference type="NCBI Taxonomy" id="683047"/>
    <lineage>
        <taxon>Bacteria</taxon>
        <taxon>Bacillati</taxon>
        <taxon>Actinomycetota</taxon>
        <taxon>Actinomycetes</taxon>
        <taxon>Micrococcales</taxon>
        <taxon>Microbacteriaceae</taxon>
        <taxon>Microbacterium</taxon>
    </lineage>
</organism>
<evidence type="ECO:0000256" key="1">
    <source>
        <dbReference type="ARBA" id="ARBA00000083"/>
    </source>
</evidence>
<protein>
    <recommendedName>
        <fullName evidence="5">UDP-glucose 4-epimerase</fullName>
        <ecNumber evidence="4">5.1.3.2</ecNumber>
    </recommendedName>
</protein>
<evidence type="ECO:0000313" key="9">
    <source>
        <dbReference type="Proteomes" id="UP001321543"/>
    </source>
</evidence>
<accession>A0ABN6X5E3</accession>
<evidence type="ECO:0000256" key="5">
    <source>
        <dbReference type="ARBA" id="ARBA00018569"/>
    </source>
</evidence>
<keyword evidence="7" id="KW-0413">Isomerase</keyword>
<evidence type="ECO:0000256" key="7">
    <source>
        <dbReference type="ARBA" id="ARBA00023235"/>
    </source>
</evidence>
<evidence type="ECO:0000256" key="3">
    <source>
        <dbReference type="ARBA" id="ARBA00007637"/>
    </source>
</evidence>
<dbReference type="Gene3D" id="3.90.25.10">
    <property type="entry name" value="UDP-galactose 4-epimerase, domain 1"/>
    <property type="match status" value="1"/>
</dbReference>
<keyword evidence="6" id="KW-0520">NAD</keyword>
<evidence type="ECO:0000313" key="8">
    <source>
        <dbReference type="EMBL" id="BDZ39212.1"/>
    </source>
</evidence>
<gene>
    <name evidence="8" type="ORF">GCM10025863_18260</name>
</gene>
<proteinExistence type="inferred from homology"/>
<keyword evidence="9" id="KW-1185">Reference proteome</keyword>
<dbReference type="Proteomes" id="UP001321543">
    <property type="component" value="Chromosome"/>
</dbReference>
<comment type="similarity">
    <text evidence="3">Belongs to the NAD(P)-dependent epimerase/dehydratase family.</text>
</comment>
<evidence type="ECO:0000256" key="4">
    <source>
        <dbReference type="ARBA" id="ARBA00013189"/>
    </source>
</evidence>
<comment type="catalytic activity">
    <reaction evidence="1">
        <text>UDP-alpha-D-glucose = UDP-alpha-D-galactose</text>
        <dbReference type="Rhea" id="RHEA:22168"/>
        <dbReference type="ChEBI" id="CHEBI:58885"/>
        <dbReference type="ChEBI" id="CHEBI:66914"/>
        <dbReference type="EC" id="5.1.3.2"/>
    </reaction>
</comment>
<sequence length="83" mass="8958">MYNLGSGAGASVLDVVRAFSAASGRDIPYELIAPREGDVATSVADPAKANRELGWRTTRSLDDACRDAWAWQSQNPRGFNTQT</sequence>
<evidence type="ECO:0000256" key="2">
    <source>
        <dbReference type="ARBA" id="ARBA00001911"/>
    </source>
</evidence>
<comment type="cofactor">
    <cofactor evidence="2">
        <name>NAD(+)</name>
        <dbReference type="ChEBI" id="CHEBI:57540"/>
    </cofactor>
</comment>
<dbReference type="InterPro" id="IPR036291">
    <property type="entry name" value="NAD(P)-bd_dom_sf"/>
</dbReference>
<dbReference type="EMBL" id="AP027728">
    <property type="protein sequence ID" value="BDZ39212.1"/>
    <property type="molecule type" value="Genomic_DNA"/>
</dbReference>
<dbReference type="PANTHER" id="PTHR43725:SF47">
    <property type="entry name" value="UDP-GLUCOSE 4-EPIMERASE"/>
    <property type="match status" value="1"/>
</dbReference>